<evidence type="ECO:0000256" key="1">
    <source>
        <dbReference type="SAM" id="MobiDB-lite"/>
    </source>
</evidence>
<dbReference type="EMBL" id="JAODUP010000409">
    <property type="protein sequence ID" value="KAK2150359.1"/>
    <property type="molecule type" value="Genomic_DNA"/>
</dbReference>
<keyword evidence="3" id="KW-1185">Reference proteome</keyword>
<evidence type="ECO:0000313" key="3">
    <source>
        <dbReference type="Proteomes" id="UP001208570"/>
    </source>
</evidence>
<feature type="compositionally biased region" description="Polar residues" evidence="1">
    <location>
        <begin position="127"/>
        <end position="141"/>
    </location>
</feature>
<dbReference type="AlphaFoldDB" id="A0AAD9JCJ8"/>
<reference evidence="2" key="1">
    <citation type="journal article" date="2023" name="Mol. Biol. Evol.">
        <title>Third-Generation Sequencing Reveals the Adaptive Role of the Epigenome in Three Deep-Sea Polychaetes.</title>
        <authorList>
            <person name="Perez M."/>
            <person name="Aroh O."/>
            <person name="Sun Y."/>
            <person name="Lan Y."/>
            <person name="Juniper S.K."/>
            <person name="Young C.R."/>
            <person name="Angers B."/>
            <person name="Qian P.Y."/>
        </authorList>
    </citation>
    <scope>NUCLEOTIDE SEQUENCE</scope>
    <source>
        <strain evidence="2">P08H-3</strain>
    </source>
</reference>
<comment type="caution">
    <text evidence="2">The sequence shown here is derived from an EMBL/GenBank/DDBJ whole genome shotgun (WGS) entry which is preliminary data.</text>
</comment>
<protein>
    <submittedName>
        <fullName evidence="2">Uncharacterized protein</fullName>
    </submittedName>
</protein>
<dbReference type="Proteomes" id="UP001208570">
    <property type="component" value="Unassembled WGS sequence"/>
</dbReference>
<evidence type="ECO:0000313" key="2">
    <source>
        <dbReference type="EMBL" id="KAK2150359.1"/>
    </source>
</evidence>
<sequence>MPDVARWSVAAAHVSRRHVDNGISPPKRGPNKGERAFQAHGDTGEGIFTTAKPANRQKDGAVLYTNTTKAARPTRNGDAPGQNGVSSGESSVHLATAVDEMCKPGGHSCAHPFPSDHPSSHHHDEMYSTNGACSPSAQSHYRGSHMERTGTRRKTRFDQSHVARTIVEDDTLALGRMTGSDCDEDEA</sequence>
<feature type="region of interest" description="Disordered" evidence="1">
    <location>
        <begin position="16"/>
        <end position="90"/>
    </location>
</feature>
<proteinExistence type="predicted"/>
<organism evidence="2 3">
    <name type="scientific">Paralvinella palmiformis</name>
    <dbReference type="NCBI Taxonomy" id="53620"/>
    <lineage>
        <taxon>Eukaryota</taxon>
        <taxon>Metazoa</taxon>
        <taxon>Spiralia</taxon>
        <taxon>Lophotrochozoa</taxon>
        <taxon>Annelida</taxon>
        <taxon>Polychaeta</taxon>
        <taxon>Sedentaria</taxon>
        <taxon>Canalipalpata</taxon>
        <taxon>Terebellida</taxon>
        <taxon>Terebelliformia</taxon>
        <taxon>Alvinellidae</taxon>
        <taxon>Paralvinella</taxon>
    </lineage>
</organism>
<name>A0AAD9JCJ8_9ANNE</name>
<gene>
    <name evidence="2" type="ORF">LSH36_409g02004</name>
</gene>
<accession>A0AAD9JCJ8</accession>
<feature type="region of interest" description="Disordered" evidence="1">
    <location>
        <begin position="113"/>
        <end position="160"/>
    </location>
</feature>
<feature type="compositionally biased region" description="Basic and acidic residues" evidence="1">
    <location>
        <begin position="144"/>
        <end position="160"/>
    </location>
</feature>